<dbReference type="VEuPathDB" id="FungiDB:I7I53_01396"/>
<dbReference type="HOGENOM" id="CLU_038171_1_0_1"/>
<reference evidence="4" key="1">
    <citation type="submission" date="2008-07" db="EMBL/GenBank/DDBJ databases">
        <title>Annotation of Ajellomyces capsulatus strain H88.</title>
        <authorList>
            <person name="Champion M."/>
            <person name="Cuomo C."/>
            <person name="Ma L.-J."/>
            <person name="Henn M.R."/>
            <person name="Sil A."/>
            <person name="Goldman B."/>
            <person name="Young S.K."/>
            <person name="Kodira C.D."/>
            <person name="Zeng Q."/>
            <person name="Koehrsen M."/>
            <person name="Alvarado L."/>
            <person name="Berlin A."/>
            <person name="Borenstein D."/>
            <person name="Chen Z."/>
            <person name="Engels R."/>
            <person name="Freedman E."/>
            <person name="Gellesch M."/>
            <person name="Goldberg J."/>
            <person name="Griggs A."/>
            <person name="Gujja S."/>
            <person name="Heiman D."/>
            <person name="Hepburn T."/>
            <person name="Howarth C."/>
            <person name="Jen D."/>
            <person name="Larson L."/>
            <person name="Lewis B."/>
            <person name="Mehta T."/>
            <person name="Park D."/>
            <person name="Pearson M."/>
            <person name="Roberts A."/>
            <person name="Saif S."/>
            <person name="Shea T."/>
            <person name="Shenoy N."/>
            <person name="Sisk P."/>
            <person name="Stolte C."/>
            <person name="Sykes S."/>
            <person name="Walk T."/>
            <person name="White J."/>
            <person name="Yandava C."/>
            <person name="Klein B."/>
            <person name="McEwen J.G."/>
            <person name="Puccia R."/>
            <person name="Goldman G.H."/>
            <person name="Felipe M.S."/>
            <person name="Nino-Vega G."/>
            <person name="San-Blas G."/>
            <person name="Taylor J."/>
            <person name="Mendoza L."/>
            <person name="Galagan J."/>
            <person name="Nusbaum C."/>
            <person name="Birren B."/>
        </authorList>
    </citation>
    <scope>NUCLEOTIDE SEQUENCE [LARGE SCALE GENOMIC DNA]</scope>
    <source>
        <strain evidence="4">H88</strain>
    </source>
</reference>
<dbReference type="Gene3D" id="3.40.630.30">
    <property type="match status" value="1"/>
</dbReference>
<dbReference type="Proteomes" id="UP000008142">
    <property type="component" value="Unassembled WGS sequence"/>
</dbReference>
<dbReference type="PANTHER" id="PTHR34815">
    <property type="entry name" value="LYSINE ACETYLTRANSFERASE"/>
    <property type="match status" value="1"/>
</dbReference>
<feature type="domain" description="LYC1 C-terminal" evidence="2">
    <location>
        <begin position="206"/>
        <end position="423"/>
    </location>
</feature>
<evidence type="ECO:0000313" key="3">
    <source>
        <dbReference type="EMBL" id="EGC47815.1"/>
    </source>
</evidence>
<dbReference type="InterPro" id="IPR000182">
    <property type="entry name" value="GNAT_dom"/>
</dbReference>
<evidence type="ECO:0000313" key="4">
    <source>
        <dbReference type="Proteomes" id="UP000008142"/>
    </source>
</evidence>
<gene>
    <name evidence="3" type="ORF">HCEG_07030</name>
</gene>
<dbReference type="AlphaFoldDB" id="F0UPL6"/>
<dbReference type="OMA" id="ASVYCEP"/>
<evidence type="ECO:0000259" key="2">
    <source>
        <dbReference type="Pfam" id="PF22998"/>
    </source>
</evidence>
<dbReference type="InterPro" id="IPR016181">
    <property type="entry name" value="Acyl_CoA_acyltransferase"/>
</dbReference>
<dbReference type="CDD" id="cd04301">
    <property type="entry name" value="NAT_SF"/>
    <property type="match status" value="1"/>
</dbReference>
<accession>F0UPL6</accession>
<feature type="domain" description="N-acetyltransferase" evidence="1">
    <location>
        <begin position="141"/>
        <end position="174"/>
    </location>
</feature>
<dbReference type="PANTHER" id="PTHR34815:SF2">
    <property type="entry name" value="N-ACETYLTRANSFERASE DOMAIN-CONTAINING PROTEIN"/>
    <property type="match status" value="1"/>
</dbReference>
<dbReference type="GO" id="GO:0016747">
    <property type="term" value="F:acyltransferase activity, transferring groups other than amino-acyl groups"/>
    <property type="evidence" value="ECO:0007669"/>
    <property type="project" value="InterPro"/>
</dbReference>
<dbReference type="OrthoDB" id="2020070at2759"/>
<dbReference type="InterPro" id="IPR053013">
    <property type="entry name" value="LAT"/>
</dbReference>
<protein>
    <submittedName>
        <fullName evidence="3">Uncharacterized protein</fullName>
    </submittedName>
</protein>
<name>F0UPL6_AJEC8</name>
<proteinExistence type="predicted"/>
<dbReference type="Pfam" id="PF22998">
    <property type="entry name" value="GNAT_LYC1-like"/>
    <property type="match status" value="1"/>
</dbReference>
<dbReference type="STRING" id="544711.F0UPL6"/>
<organism evidence="4">
    <name type="scientific">Ajellomyces capsulatus (strain H88)</name>
    <name type="common">Darling's disease fungus</name>
    <name type="synonym">Histoplasma capsulatum</name>
    <dbReference type="NCBI Taxonomy" id="544711"/>
    <lineage>
        <taxon>Eukaryota</taxon>
        <taxon>Fungi</taxon>
        <taxon>Dikarya</taxon>
        <taxon>Ascomycota</taxon>
        <taxon>Pezizomycotina</taxon>
        <taxon>Eurotiomycetes</taxon>
        <taxon>Eurotiomycetidae</taxon>
        <taxon>Onygenales</taxon>
        <taxon>Ajellomycetaceae</taxon>
        <taxon>Histoplasma</taxon>
    </lineage>
</organism>
<dbReference type="SUPFAM" id="SSF55729">
    <property type="entry name" value="Acyl-CoA N-acyltransferases (Nat)"/>
    <property type="match status" value="2"/>
</dbReference>
<sequence length="423" mass="48027">MFDDGLSSAAKERGHKFHISVPLNPLRLYISAGMAPTLDPVLPDALSPSLHLDHPTDTENKAIWTLTSNSWKDALPADVYLEESLHLMTVPLAKDGGMTQWVLVDKNLPRERRLLLASCETFRKRSWVSDKYGNVAEFITHGVASVYCDPRYRGRGYASRLMKELAEVLPKWQTARTKECIASVLFSDIGRRFYTNLKWYPFPSYHVEFPPWVPSAGASPTATPLFAGDLAKLCKQDEALALKTMATPRPCNEKTRFMIVPDHDHMLWHHAKEEFAAKVLLNLQPQVKGAISGERGNRIWAIWTHRFYESPRNTISSNTLYILRLVIENQDALDNITVEYNLQVAGLRAVILAAQKEAAEWNLEYVKLWSPSPQVQELIEQTGIVYRGEDREEEGICSLRWFGKKGDTAPAVEWVGNEKYGWC</sequence>
<dbReference type="InterPro" id="IPR055100">
    <property type="entry name" value="GNAT_LYC1-like"/>
</dbReference>
<dbReference type="EMBL" id="DS990640">
    <property type="protein sequence ID" value="EGC47815.1"/>
    <property type="molecule type" value="Genomic_DNA"/>
</dbReference>
<dbReference type="Pfam" id="PF00583">
    <property type="entry name" value="Acetyltransf_1"/>
    <property type="match status" value="1"/>
</dbReference>
<evidence type="ECO:0000259" key="1">
    <source>
        <dbReference type="Pfam" id="PF00583"/>
    </source>
</evidence>